<dbReference type="Pfam" id="PF19088">
    <property type="entry name" value="TUTase"/>
    <property type="match status" value="1"/>
</dbReference>
<dbReference type="InterPro" id="IPR043519">
    <property type="entry name" value="NT_sf"/>
</dbReference>
<keyword evidence="4" id="KW-0808">Transferase</keyword>
<dbReference type="PANTHER" id="PTHR12271:SF66">
    <property type="entry name" value="TERMINAL URIDYLYLTRANSFERASE TAILOR"/>
    <property type="match status" value="1"/>
</dbReference>
<evidence type="ECO:0000313" key="4">
    <source>
        <dbReference type="RefSeq" id="XP_012937713.1"/>
    </source>
</evidence>
<dbReference type="PANTHER" id="PTHR12271">
    <property type="entry name" value="POLY A POLYMERASE CID PAP -RELATED"/>
    <property type="match status" value="1"/>
</dbReference>
<proteinExistence type="predicted"/>
<dbReference type="GeneID" id="106011710"/>
<feature type="compositionally biased region" description="Basic and acidic residues" evidence="1">
    <location>
        <begin position="208"/>
        <end position="273"/>
    </location>
</feature>
<dbReference type="SUPFAM" id="SSF81631">
    <property type="entry name" value="PAP/OAS1 substrate-binding domain"/>
    <property type="match status" value="1"/>
</dbReference>
<dbReference type="CDD" id="cd05402">
    <property type="entry name" value="NT_PAP_TUTase"/>
    <property type="match status" value="1"/>
</dbReference>
<feature type="domain" description="C2H2-type" evidence="2">
    <location>
        <begin position="323"/>
        <end position="345"/>
    </location>
</feature>
<dbReference type="InterPro" id="IPR013087">
    <property type="entry name" value="Znf_C2H2_type"/>
</dbReference>
<organism evidence="3 4">
    <name type="scientific">Aplysia californica</name>
    <name type="common">California sea hare</name>
    <dbReference type="NCBI Taxonomy" id="6500"/>
    <lineage>
        <taxon>Eukaryota</taxon>
        <taxon>Metazoa</taxon>
        <taxon>Spiralia</taxon>
        <taxon>Lophotrochozoa</taxon>
        <taxon>Mollusca</taxon>
        <taxon>Gastropoda</taxon>
        <taxon>Heterobranchia</taxon>
        <taxon>Euthyneura</taxon>
        <taxon>Tectipleura</taxon>
        <taxon>Aplysiida</taxon>
        <taxon>Aplysioidea</taxon>
        <taxon>Aplysiidae</taxon>
        <taxon>Aplysia</taxon>
    </lineage>
</organism>
<feature type="compositionally biased region" description="Polar residues" evidence="1">
    <location>
        <begin position="139"/>
        <end position="149"/>
    </location>
</feature>
<name>A0ABM0ZZG7_APLCA</name>
<feature type="region of interest" description="Disordered" evidence="1">
    <location>
        <begin position="24"/>
        <end position="292"/>
    </location>
</feature>
<keyword evidence="4" id="KW-0548">Nucleotidyltransferase</keyword>
<dbReference type="GO" id="GO:0016779">
    <property type="term" value="F:nucleotidyltransferase activity"/>
    <property type="evidence" value="ECO:0007669"/>
    <property type="project" value="UniProtKB-KW"/>
</dbReference>
<accession>A0ABM0ZZG7</accession>
<evidence type="ECO:0000256" key="1">
    <source>
        <dbReference type="SAM" id="MobiDB-lite"/>
    </source>
</evidence>
<keyword evidence="3" id="KW-1185">Reference proteome</keyword>
<sequence length="599" mass="65980">MAEGFDKNKATNDLKHLLNLNDSAQPLPLAEDPNCKEPLVNPKTNWEKKKKKKKSKGGSDSGNQKSENHERNSPSVVPTNSNGNAVTGPVIASAETDRPPPDKKGKEMQSHEQDGSAPDGQVNSDMLLSDQRSGGRGSEVTSCAATSSPIAAKKTKESAPKPNKFAVSETLKRFANDCPTDSPTSLQSSGQKVREEIPRSQASSKNGQAKDKEGAASKNGQAKEKEGAASKNGQAKEKESAASKNGQAKEKEGAASKNGQAKDKEGAASDRKVPATNTNNNKPRPAKLGESEMSPEFQNLLELHKMHSLKKKNARFPKAKFFCRLCDYHLDTAEDCEKHMKDNRHCRRKEIGEVDAILRLMPAPSEKQVRAISAAVEGVCERHGIDEWEQNTRRHVVSRLEKLVQEKIPEVLLFMYGSSLTGFGLKDADVNVNLNSSKKDSKLTYLLKDVYCALRDRSDIGFTEIQADFSAKVPALKLTEEVSGLRLTVTIHCYAAHCSSELLAIYSDFDPRVRKLAVVFRYWAHLCGLDRQMDGFIPPQALNLMVVYYLQHMDPQLVPIVQPPKVSGEEVGDFRQDAPTFERMRRKVMKAQVSGGNDM</sequence>
<feature type="compositionally biased region" description="Polar residues" evidence="1">
    <location>
        <begin position="179"/>
        <end position="191"/>
    </location>
</feature>
<feature type="non-terminal residue" evidence="4">
    <location>
        <position position="599"/>
    </location>
</feature>
<dbReference type="Gene3D" id="1.10.1410.10">
    <property type="match status" value="1"/>
</dbReference>
<feature type="compositionally biased region" description="Polar residues" evidence="1">
    <location>
        <begin position="73"/>
        <end position="85"/>
    </location>
</feature>
<dbReference type="RefSeq" id="XP_012937713.1">
    <property type="nucleotide sequence ID" value="XM_013082259.2"/>
</dbReference>
<evidence type="ECO:0000259" key="2">
    <source>
        <dbReference type="PROSITE" id="PS00028"/>
    </source>
</evidence>
<dbReference type="Proteomes" id="UP000694888">
    <property type="component" value="Unplaced"/>
</dbReference>
<feature type="compositionally biased region" description="Polar residues" evidence="1">
    <location>
        <begin position="121"/>
        <end position="132"/>
    </location>
</feature>
<dbReference type="PROSITE" id="PS00028">
    <property type="entry name" value="ZINC_FINGER_C2H2_1"/>
    <property type="match status" value="1"/>
</dbReference>
<protein>
    <submittedName>
        <fullName evidence="4">Terminal uridylyltransferase 4</fullName>
    </submittedName>
</protein>
<gene>
    <name evidence="4" type="primary">LOC106011710</name>
</gene>
<evidence type="ECO:0000313" key="3">
    <source>
        <dbReference type="Proteomes" id="UP000694888"/>
    </source>
</evidence>
<dbReference type="InterPro" id="IPR045100">
    <property type="entry name" value="TUT4/7_NTP_transf"/>
</dbReference>
<dbReference type="SUPFAM" id="SSF81301">
    <property type="entry name" value="Nucleotidyltransferase"/>
    <property type="match status" value="1"/>
</dbReference>
<dbReference type="Gene3D" id="3.30.460.10">
    <property type="entry name" value="Beta Polymerase, domain 2"/>
    <property type="match status" value="1"/>
</dbReference>
<reference evidence="4" key="1">
    <citation type="submission" date="2025-08" db="UniProtKB">
        <authorList>
            <consortium name="RefSeq"/>
        </authorList>
    </citation>
    <scope>IDENTIFICATION</scope>
</reference>
<feature type="compositionally biased region" description="Basic and acidic residues" evidence="1">
    <location>
        <begin position="95"/>
        <end position="114"/>
    </location>
</feature>